<gene>
    <name evidence="3" type="ORF">CHGG_07488</name>
</gene>
<dbReference type="OrthoDB" id="10425378at2759"/>
<feature type="signal peptide" evidence="2">
    <location>
        <begin position="1"/>
        <end position="18"/>
    </location>
</feature>
<evidence type="ECO:0000256" key="2">
    <source>
        <dbReference type="SAM" id="SignalP"/>
    </source>
</evidence>
<keyword evidence="2" id="KW-0732">Signal</keyword>
<dbReference type="VEuPathDB" id="FungiDB:CHGG_07488"/>
<evidence type="ECO:0000313" key="4">
    <source>
        <dbReference type="Proteomes" id="UP000001056"/>
    </source>
</evidence>
<feature type="compositionally biased region" description="Polar residues" evidence="1">
    <location>
        <begin position="80"/>
        <end position="89"/>
    </location>
</feature>
<evidence type="ECO:0000313" key="3">
    <source>
        <dbReference type="EMBL" id="EAQ86235.1"/>
    </source>
</evidence>
<proteinExistence type="predicted"/>
<sequence length="117" mass="11608">MKSTFLAALALAGATCQSAFFDTISGDCQYHDCLYGLTAPDRFKTYIKPGATDYCPGTSPTGTSTMATATSTEVATSATQAGPASTESTGAAPGWGASRGGAVPAVAAAWMAVGLLG</sequence>
<accession>Q2GX16</accession>
<feature type="chain" id="PRO_5004209092" evidence="2">
    <location>
        <begin position="19"/>
        <end position="117"/>
    </location>
</feature>
<name>Q2GX16_CHAGB</name>
<evidence type="ECO:0000256" key="1">
    <source>
        <dbReference type="SAM" id="MobiDB-lite"/>
    </source>
</evidence>
<dbReference type="Proteomes" id="UP000001056">
    <property type="component" value="Unassembled WGS sequence"/>
</dbReference>
<dbReference type="GeneID" id="4394575"/>
<dbReference type="EMBL" id="CH408033">
    <property type="protein sequence ID" value="EAQ86235.1"/>
    <property type="molecule type" value="Genomic_DNA"/>
</dbReference>
<feature type="compositionally biased region" description="Low complexity" evidence="1">
    <location>
        <begin position="65"/>
        <end position="79"/>
    </location>
</feature>
<dbReference type="InParanoid" id="Q2GX16"/>
<protein>
    <submittedName>
        <fullName evidence="3">Uncharacterized protein</fullName>
    </submittedName>
</protein>
<dbReference type="HOGENOM" id="CLU_2084592_0_0_1"/>
<feature type="region of interest" description="Disordered" evidence="1">
    <location>
        <begin position="65"/>
        <end position="95"/>
    </location>
</feature>
<organism evidence="3 4">
    <name type="scientific">Chaetomium globosum (strain ATCC 6205 / CBS 148.51 / DSM 1962 / NBRC 6347 / NRRL 1970)</name>
    <name type="common">Soil fungus</name>
    <dbReference type="NCBI Taxonomy" id="306901"/>
    <lineage>
        <taxon>Eukaryota</taxon>
        <taxon>Fungi</taxon>
        <taxon>Dikarya</taxon>
        <taxon>Ascomycota</taxon>
        <taxon>Pezizomycotina</taxon>
        <taxon>Sordariomycetes</taxon>
        <taxon>Sordariomycetidae</taxon>
        <taxon>Sordariales</taxon>
        <taxon>Chaetomiaceae</taxon>
        <taxon>Chaetomium</taxon>
    </lineage>
</organism>
<dbReference type="RefSeq" id="XP_001225144.1">
    <property type="nucleotide sequence ID" value="XM_001225143.1"/>
</dbReference>
<dbReference type="AlphaFoldDB" id="Q2GX16"/>
<reference evidence="4" key="1">
    <citation type="journal article" date="2015" name="Genome Announc.">
        <title>Draft genome sequence of the cellulolytic fungus Chaetomium globosum.</title>
        <authorList>
            <person name="Cuomo C.A."/>
            <person name="Untereiner W.A."/>
            <person name="Ma L.-J."/>
            <person name="Grabherr M."/>
            <person name="Birren B.W."/>
        </authorList>
    </citation>
    <scope>NUCLEOTIDE SEQUENCE [LARGE SCALE GENOMIC DNA]</scope>
    <source>
        <strain evidence="4">ATCC 6205 / CBS 148.51 / DSM 1962 / NBRC 6347 / NRRL 1970</strain>
    </source>
</reference>
<keyword evidence="4" id="KW-1185">Reference proteome</keyword>